<dbReference type="GO" id="GO:0005886">
    <property type="term" value="C:plasma membrane"/>
    <property type="evidence" value="ECO:0007669"/>
    <property type="project" value="UniProtKB-SubCell"/>
</dbReference>
<comment type="caution">
    <text evidence="8">The sequence shown here is derived from an EMBL/GenBank/DDBJ whole genome shotgun (WGS) entry which is preliminary data.</text>
</comment>
<keyword evidence="2 6" id="KW-0813">Transport</keyword>
<evidence type="ECO:0000256" key="5">
    <source>
        <dbReference type="ARBA" id="ARBA00023136"/>
    </source>
</evidence>
<comment type="subcellular location">
    <subcellularLocation>
        <location evidence="6">Cell membrane</location>
        <topology evidence="6">Multi-pass membrane protein</topology>
    </subcellularLocation>
    <subcellularLocation>
        <location evidence="1">Membrane</location>
        <topology evidence="1">Multi-pass membrane protein</topology>
    </subcellularLocation>
</comment>
<protein>
    <submittedName>
        <fullName evidence="8">Osmoprotectant transport system permease protein</fullName>
    </submittedName>
</protein>
<dbReference type="PROSITE" id="PS50928">
    <property type="entry name" value="ABC_TM1"/>
    <property type="match status" value="1"/>
</dbReference>
<dbReference type="CDD" id="cd06261">
    <property type="entry name" value="TM_PBP2"/>
    <property type="match status" value="1"/>
</dbReference>
<comment type="similarity">
    <text evidence="6">Belongs to the binding-protein-dependent transport system permease family.</text>
</comment>
<dbReference type="SUPFAM" id="SSF161098">
    <property type="entry name" value="MetI-like"/>
    <property type="match status" value="1"/>
</dbReference>
<dbReference type="AlphaFoldDB" id="A0A7X5TS06"/>
<organism evidence="8 9">
    <name type="scientific">Lysinibacter cavernae</name>
    <dbReference type="NCBI Taxonomy" id="1640652"/>
    <lineage>
        <taxon>Bacteria</taxon>
        <taxon>Bacillati</taxon>
        <taxon>Actinomycetota</taxon>
        <taxon>Actinomycetes</taxon>
        <taxon>Micrococcales</taxon>
        <taxon>Microbacteriaceae</taxon>
        <taxon>Lysinibacter</taxon>
    </lineage>
</organism>
<dbReference type="InterPro" id="IPR051204">
    <property type="entry name" value="ABC_transp_perm/SBD"/>
</dbReference>
<keyword evidence="3 6" id="KW-0812">Transmembrane</keyword>
<feature type="transmembrane region" description="Helical" evidence="6">
    <location>
        <begin position="77"/>
        <end position="96"/>
    </location>
</feature>
<evidence type="ECO:0000313" key="8">
    <source>
        <dbReference type="EMBL" id="NIH52896.1"/>
    </source>
</evidence>
<evidence type="ECO:0000256" key="2">
    <source>
        <dbReference type="ARBA" id="ARBA00022448"/>
    </source>
</evidence>
<dbReference type="PANTHER" id="PTHR30177">
    <property type="entry name" value="GLYCINE BETAINE/L-PROLINE TRANSPORT SYSTEM PERMEASE PROTEIN PROW"/>
    <property type="match status" value="1"/>
</dbReference>
<dbReference type="PANTHER" id="PTHR30177:SF4">
    <property type="entry name" value="OSMOPROTECTANT IMPORT PERMEASE PROTEIN OSMW"/>
    <property type="match status" value="1"/>
</dbReference>
<dbReference type="Gene3D" id="1.10.3720.10">
    <property type="entry name" value="MetI-like"/>
    <property type="match status" value="1"/>
</dbReference>
<feature type="domain" description="ABC transmembrane type-1" evidence="7">
    <location>
        <begin position="15"/>
        <end position="205"/>
    </location>
</feature>
<sequence length="214" mass="23117">MDWVIANWPQIWSLTLSHLWLSLPPTIIGLLLALPLGWLAHRFGATRGVLLTVSGLLYTIPSLPLFIIMPLLLGTRILDPLNVVIALTLYAVALLLRSVTEAFDSVSNDVRQSSISLGFSPVQRVLRVELPLALPVVIAAMRVVSASTISLVSVGSLIGVSSLGYLFTNGFQRNFPTEIMVGIVGTILLAGLFDLIIVGIGRVLLPWSRVKEAS</sequence>
<name>A0A7X5TS06_9MICO</name>
<proteinExistence type="inferred from homology"/>
<feature type="transmembrane region" description="Helical" evidence="6">
    <location>
        <begin position="179"/>
        <end position="205"/>
    </location>
</feature>
<evidence type="ECO:0000259" key="7">
    <source>
        <dbReference type="PROSITE" id="PS50928"/>
    </source>
</evidence>
<feature type="transmembrane region" description="Helical" evidence="6">
    <location>
        <begin position="48"/>
        <end position="71"/>
    </location>
</feature>
<accession>A0A7X5TS06</accession>
<keyword evidence="5 6" id="KW-0472">Membrane</keyword>
<evidence type="ECO:0000256" key="1">
    <source>
        <dbReference type="ARBA" id="ARBA00004141"/>
    </source>
</evidence>
<evidence type="ECO:0000313" key="9">
    <source>
        <dbReference type="Proteomes" id="UP000541033"/>
    </source>
</evidence>
<dbReference type="Proteomes" id="UP000541033">
    <property type="component" value="Unassembled WGS sequence"/>
</dbReference>
<keyword evidence="9" id="KW-1185">Reference proteome</keyword>
<dbReference type="InterPro" id="IPR000515">
    <property type="entry name" value="MetI-like"/>
</dbReference>
<feature type="transmembrane region" description="Helical" evidence="6">
    <location>
        <begin position="132"/>
        <end position="159"/>
    </location>
</feature>
<dbReference type="GO" id="GO:0055085">
    <property type="term" value="P:transmembrane transport"/>
    <property type="evidence" value="ECO:0007669"/>
    <property type="project" value="InterPro"/>
</dbReference>
<reference evidence="8 9" key="1">
    <citation type="submission" date="2020-02" db="EMBL/GenBank/DDBJ databases">
        <title>Sequencing the genomes of 1000 actinobacteria strains.</title>
        <authorList>
            <person name="Klenk H.-P."/>
        </authorList>
    </citation>
    <scope>NUCLEOTIDE SEQUENCE [LARGE SCALE GENOMIC DNA]</scope>
    <source>
        <strain evidence="8 9">DSM 27960</strain>
    </source>
</reference>
<dbReference type="Pfam" id="PF00528">
    <property type="entry name" value="BPD_transp_1"/>
    <property type="match status" value="1"/>
</dbReference>
<dbReference type="RefSeq" id="WP_167148072.1">
    <property type="nucleotide sequence ID" value="NZ_JAAMOX010000001.1"/>
</dbReference>
<dbReference type="EMBL" id="JAAMOX010000001">
    <property type="protein sequence ID" value="NIH52896.1"/>
    <property type="molecule type" value="Genomic_DNA"/>
</dbReference>
<evidence type="ECO:0000256" key="6">
    <source>
        <dbReference type="RuleBase" id="RU363032"/>
    </source>
</evidence>
<feature type="transmembrane region" description="Helical" evidence="6">
    <location>
        <begin position="20"/>
        <end position="41"/>
    </location>
</feature>
<keyword evidence="4 6" id="KW-1133">Transmembrane helix</keyword>
<dbReference type="InterPro" id="IPR035906">
    <property type="entry name" value="MetI-like_sf"/>
</dbReference>
<gene>
    <name evidence="8" type="ORF">FHX76_000764</name>
</gene>
<evidence type="ECO:0000256" key="4">
    <source>
        <dbReference type="ARBA" id="ARBA00022989"/>
    </source>
</evidence>
<dbReference type="GO" id="GO:0031460">
    <property type="term" value="P:glycine betaine transport"/>
    <property type="evidence" value="ECO:0007669"/>
    <property type="project" value="TreeGrafter"/>
</dbReference>
<evidence type="ECO:0000256" key="3">
    <source>
        <dbReference type="ARBA" id="ARBA00022692"/>
    </source>
</evidence>